<sequence>MNRSNISNIVRILSQDETLTSSKEPTTQLIKALLIDFDFQKAIECLCECQKVFQTDFFLQSKNVERQFFEASRVLFINTYSRINTEGDLNAIDAIFKKFGCDDSIPVSQIVTNVQKSNSFNYSPTLIHAQTRYRAQSIVCRSNAILDNINKVN</sequence>
<protein>
    <submittedName>
        <fullName evidence="4">Eukaryotic translation initiation factor 3 subunit E</fullName>
    </submittedName>
</protein>
<reference evidence="4" key="2">
    <citation type="submission" date="2014-07" db="EMBL/GenBank/DDBJ databases">
        <authorList>
            <person name="Hull J."/>
        </authorList>
    </citation>
    <scope>NUCLEOTIDE SEQUENCE</scope>
</reference>
<reference evidence="4" key="1">
    <citation type="journal article" date="2014" name="PLoS ONE">
        <title>Transcriptome-Based Identification of ABC Transporters in the Western Tarnished Plant Bug Lygus hesperus.</title>
        <authorList>
            <person name="Hull J.J."/>
            <person name="Chaney K."/>
            <person name="Geib S.M."/>
            <person name="Fabrick J.A."/>
            <person name="Brent C.S."/>
            <person name="Walsh D."/>
            <person name="Lavine L.C."/>
        </authorList>
    </citation>
    <scope>NUCLEOTIDE SEQUENCE</scope>
</reference>
<evidence type="ECO:0000256" key="1">
    <source>
        <dbReference type="ARBA" id="ARBA00022490"/>
    </source>
</evidence>
<gene>
    <name evidence="4" type="primary">int6</name>
    <name evidence="4" type="ORF">CM83_100653</name>
    <name evidence="5" type="ORF">g.4331</name>
</gene>
<dbReference type="PANTHER" id="PTHR10317">
    <property type="entry name" value="EUKARYOTIC TRANSLATION INITIATION FACTOR 3 SUBUNIT E"/>
    <property type="match status" value="1"/>
</dbReference>
<evidence type="ECO:0000313" key="4">
    <source>
        <dbReference type="EMBL" id="JAG01416.1"/>
    </source>
</evidence>
<evidence type="ECO:0000256" key="3">
    <source>
        <dbReference type="ARBA" id="ARBA00022917"/>
    </source>
</evidence>
<dbReference type="GO" id="GO:0003743">
    <property type="term" value="F:translation initiation factor activity"/>
    <property type="evidence" value="ECO:0007669"/>
    <property type="project" value="UniProtKB-KW"/>
</dbReference>
<dbReference type="InterPro" id="IPR016650">
    <property type="entry name" value="eIF3e"/>
</dbReference>
<keyword evidence="1" id="KW-0963">Cytoplasm</keyword>
<dbReference type="EMBL" id="GBHO01042188">
    <property type="protein sequence ID" value="JAG01416.1"/>
    <property type="molecule type" value="Transcribed_RNA"/>
</dbReference>
<keyword evidence="2 4" id="KW-0396">Initiation factor</keyword>
<organism evidence="4">
    <name type="scientific">Lygus hesperus</name>
    <name type="common">Western plant bug</name>
    <dbReference type="NCBI Taxonomy" id="30085"/>
    <lineage>
        <taxon>Eukaryota</taxon>
        <taxon>Metazoa</taxon>
        <taxon>Ecdysozoa</taxon>
        <taxon>Arthropoda</taxon>
        <taxon>Hexapoda</taxon>
        <taxon>Insecta</taxon>
        <taxon>Pterygota</taxon>
        <taxon>Neoptera</taxon>
        <taxon>Paraneoptera</taxon>
        <taxon>Hemiptera</taxon>
        <taxon>Heteroptera</taxon>
        <taxon>Panheteroptera</taxon>
        <taxon>Cimicomorpha</taxon>
        <taxon>Miridae</taxon>
        <taxon>Mirini</taxon>
        <taxon>Lygus</taxon>
    </lineage>
</organism>
<evidence type="ECO:0000256" key="2">
    <source>
        <dbReference type="ARBA" id="ARBA00022540"/>
    </source>
</evidence>
<reference evidence="5" key="3">
    <citation type="journal article" date="2016" name="Gigascience">
        <title>De novo construction of an expanded transcriptome assembly for the western tarnished plant bug, Lygus hesperus.</title>
        <authorList>
            <person name="Tassone E.E."/>
            <person name="Geib S.M."/>
            <person name="Hall B."/>
            <person name="Fabrick J.A."/>
            <person name="Brent C.S."/>
            <person name="Hull J.J."/>
        </authorList>
    </citation>
    <scope>NUCLEOTIDE SEQUENCE</scope>
</reference>
<dbReference type="AlphaFoldDB" id="A0A0A9W1X0"/>
<proteinExistence type="predicted"/>
<keyword evidence="3" id="KW-0648">Protein biosynthesis</keyword>
<dbReference type="GO" id="GO:0005852">
    <property type="term" value="C:eukaryotic translation initiation factor 3 complex"/>
    <property type="evidence" value="ECO:0007669"/>
    <property type="project" value="InterPro"/>
</dbReference>
<name>A0A0A9W1X0_LYGHE</name>
<accession>A0A0A9W1X0</accession>
<evidence type="ECO:0000313" key="5">
    <source>
        <dbReference type="EMBL" id="JAQ01813.1"/>
    </source>
</evidence>
<dbReference type="EMBL" id="GDHC01016816">
    <property type="protein sequence ID" value="JAQ01813.1"/>
    <property type="molecule type" value="Transcribed_RNA"/>
</dbReference>